<proteinExistence type="predicted"/>
<dbReference type="EMBL" id="CP001614">
    <property type="protein sequence ID" value="ACR14303.1"/>
    <property type="molecule type" value="Genomic_DNA"/>
</dbReference>
<evidence type="ECO:0000313" key="2">
    <source>
        <dbReference type="Proteomes" id="UP000009080"/>
    </source>
</evidence>
<dbReference type="OrthoDB" id="5704741at2"/>
<protein>
    <submittedName>
        <fullName evidence="1">Uncharacterized protein</fullName>
    </submittedName>
</protein>
<dbReference type="Proteomes" id="UP000009080">
    <property type="component" value="Chromosome"/>
</dbReference>
<dbReference type="HOGENOM" id="CLU_1309594_0_0_6"/>
<gene>
    <name evidence="1" type="ordered locus">TERTU_2257</name>
</gene>
<dbReference type="STRING" id="377629.TERTU_2257"/>
<evidence type="ECO:0000313" key="1">
    <source>
        <dbReference type="EMBL" id="ACR14303.1"/>
    </source>
</evidence>
<sequence length="210" mass="24251">MLQELHTLTKGPLELDIDGETFILKTYLCEIPEGLFELRKMVYGEEQAFLKEDQLLLPEDYTCHHVCVYHSGILVAAMVGMPVDQSPYPEMTGATGEELQSCYFSSKGIVHPEYRSRFRLWPLLTYLTFLHGTKSGYNDNLSLFENKSFVELLMDVEWLSHLPDVFYEGDNHRYQLFPARVNLKYGAEEAWEVLDPSVQNAMQENRLTLA</sequence>
<dbReference type="eggNOG" id="ENOG5033YBG">
    <property type="taxonomic scope" value="Bacteria"/>
</dbReference>
<dbReference type="RefSeq" id="WP_015820419.1">
    <property type="nucleotide sequence ID" value="NC_012997.1"/>
</dbReference>
<name>C5BK14_TERTT</name>
<dbReference type="AlphaFoldDB" id="C5BK14"/>
<reference evidence="1 2" key="1">
    <citation type="journal article" date="2009" name="PLoS ONE">
        <title>The complete genome of Teredinibacter turnerae T7901: an intracellular endosymbiont of marine wood-boring bivalves (shipworms).</title>
        <authorList>
            <person name="Yang J.C."/>
            <person name="Madupu R."/>
            <person name="Durkin A.S."/>
            <person name="Ekborg N.A."/>
            <person name="Pedamallu C.S."/>
            <person name="Hostetler J.B."/>
            <person name="Radune D."/>
            <person name="Toms B.S."/>
            <person name="Henrissat B."/>
            <person name="Coutinho P.M."/>
            <person name="Schwarz S."/>
            <person name="Field L."/>
            <person name="Trindade-Silva A.E."/>
            <person name="Soares C.A.G."/>
            <person name="Elshahawi S."/>
            <person name="Hanora A."/>
            <person name="Schmidt E.W."/>
            <person name="Haygood M.G."/>
            <person name="Posfai J."/>
            <person name="Benner J."/>
            <person name="Madinger C."/>
            <person name="Nove J."/>
            <person name="Anton B."/>
            <person name="Chaudhary K."/>
            <person name="Foster J."/>
            <person name="Holman A."/>
            <person name="Kumar S."/>
            <person name="Lessard P.A."/>
            <person name="Luyten Y.A."/>
            <person name="Slatko B."/>
            <person name="Wood N."/>
            <person name="Wu B."/>
            <person name="Teplitski M."/>
            <person name="Mougous J.D."/>
            <person name="Ward N."/>
            <person name="Eisen J.A."/>
            <person name="Badger J.H."/>
            <person name="Distel D.L."/>
        </authorList>
    </citation>
    <scope>NUCLEOTIDE SEQUENCE [LARGE SCALE GENOMIC DNA]</scope>
    <source>
        <strain evidence="2">ATCC 39867 / T7901</strain>
    </source>
</reference>
<organism evidence="1 2">
    <name type="scientific">Teredinibacter turnerae (strain ATCC 39867 / T7901)</name>
    <dbReference type="NCBI Taxonomy" id="377629"/>
    <lineage>
        <taxon>Bacteria</taxon>
        <taxon>Pseudomonadati</taxon>
        <taxon>Pseudomonadota</taxon>
        <taxon>Gammaproteobacteria</taxon>
        <taxon>Cellvibrionales</taxon>
        <taxon>Cellvibrionaceae</taxon>
        <taxon>Teredinibacter</taxon>
    </lineage>
</organism>
<keyword evidence="2" id="KW-1185">Reference proteome</keyword>
<dbReference type="KEGG" id="ttu:TERTU_2257"/>
<accession>C5BK14</accession>